<dbReference type="Gene3D" id="1.10.10.2910">
    <property type="match status" value="1"/>
</dbReference>
<keyword evidence="3" id="KW-1185">Reference proteome</keyword>
<dbReference type="Pfam" id="PF06114">
    <property type="entry name" value="Peptidase_M78"/>
    <property type="match status" value="1"/>
</dbReference>
<dbReference type="InterPro" id="IPR010359">
    <property type="entry name" value="IrrE_HExxH"/>
</dbReference>
<name>A0ABQ1YXM1_9BACT</name>
<gene>
    <name evidence="2" type="ORF">GCM10007423_39280</name>
</gene>
<accession>A0ABQ1YXM1</accession>
<sequence>MLRKIAEQHLTIEFPNSAHLDTSLKTLENRDTQFSAMATIIGEHRIIIFNELNSIARQESDIMHELAHVICEHPGNCLSQKLRKYDPQHENEAIWLGATIQIPEAGLFQLVREGRTNQQIADNYGSSLQMATYRRNILGIDIRISRSNKSTTGPVINKA</sequence>
<evidence type="ECO:0000259" key="1">
    <source>
        <dbReference type="Pfam" id="PF06114"/>
    </source>
</evidence>
<evidence type="ECO:0000313" key="3">
    <source>
        <dbReference type="Proteomes" id="UP000600214"/>
    </source>
</evidence>
<comment type="caution">
    <text evidence="2">The sequence shown here is derived from an EMBL/GenBank/DDBJ whole genome shotgun (WGS) entry which is preliminary data.</text>
</comment>
<feature type="domain" description="IrrE N-terminal-like" evidence="1">
    <location>
        <begin position="39"/>
        <end position="134"/>
    </location>
</feature>
<protein>
    <recommendedName>
        <fullName evidence="1">IrrE N-terminal-like domain-containing protein</fullName>
    </recommendedName>
</protein>
<proteinExistence type="predicted"/>
<dbReference type="Proteomes" id="UP000600214">
    <property type="component" value="Unassembled WGS sequence"/>
</dbReference>
<reference evidence="3" key="1">
    <citation type="journal article" date="2019" name="Int. J. Syst. Evol. Microbiol.">
        <title>The Global Catalogue of Microorganisms (GCM) 10K type strain sequencing project: providing services to taxonomists for standard genome sequencing and annotation.</title>
        <authorList>
            <consortium name="The Broad Institute Genomics Platform"/>
            <consortium name="The Broad Institute Genome Sequencing Center for Infectious Disease"/>
            <person name="Wu L."/>
            <person name="Ma J."/>
        </authorList>
    </citation>
    <scope>NUCLEOTIDE SEQUENCE [LARGE SCALE GENOMIC DNA]</scope>
    <source>
        <strain evidence="3">CGMCC 1.15288</strain>
    </source>
</reference>
<evidence type="ECO:0000313" key="2">
    <source>
        <dbReference type="EMBL" id="GGH42574.1"/>
    </source>
</evidence>
<organism evidence="2 3">
    <name type="scientific">Dyadobacter endophyticus</name>
    <dbReference type="NCBI Taxonomy" id="1749036"/>
    <lineage>
        <taxon>Bacteria</taxon>
        <taxon>Pseudomonadati</taxon>
        <taxon>Bacteroidota</taxon>
        <taxon>Cytophagia</taxon>
        <taxon>Cytophagales</taxon>
        <taxon>Spirosomataceae</taxon>
        <taxon>Dyadobacter</taxon>
    </lineage>
</organism>
<dbReference type="EMBL" id="BMIA01000003">
    <property type="protein sequence ID" value="GGH42574.1"/>
    <property type="molecule type" value="Genomic_DNA"/>
</dbReference>